<evidence type="ECO:0000256" key="3">
    <source>
        <dbReference type="ARBA" id="ARBA00023002"/>
    </source>
</evidence>
<accession>A0A543HT83</accession>
<keyword evidence="4" id="KW-1015">Disulfide bond</keyword>
<name>A0A543HT83_9MICO</name>
<sequence>MSQRSPRRRLLLWGVPAAIVAVAAVLVVLGVDTAAEPEATAPTSAAGEGNVAAIPDLMRRTEGDPLALGALDAPLGIVVYSDYQCGYCALWSDAALPTIMSRYVDTGQVRIEFRDMQFFGDGSTYGALAAYAAGKQGKLSEYHAALFPGGEKRAPGLMNEASLIALADELGLDVQKFTADISSEEAKQALAVNKYEAELLGVTSTPSFLVGEQALQGNQPVEVFETVIDAALAEKAAAK</sequence>
<dbReference type="PANTHER" id="PTHR13887:SF14">
    <property type="entry name" value="DISULFIDE BOND FORMATION PROTEIN D"/>
    <property type="match status" value="1"/>
</dbReference>
<dbReference type="Proteomes" id="UP000318331">
    <property type="component" value="Unassembled WGS sequence"/>
</dbReference>
<keyword evidence="2" id="KW-0732">Signal</keyword>
<dbReference type="Gene3D" id="3.40.30.10">
    <property type="entry name" value="Glutaredoxin"/>
    <property type="match status" value="1"/>
</dbReference>
<dbReference type="GO" id="GO:0016491">
    <property type="term" value="F:oxidoreductase activity"/>
    <property type="evidence" value="ECO:0007669"/>
    <property type="project" value="UniProtKB-KW"/>
</dbReference>
<comment type="similarity">
    <text evidence="1">Belongs to the thioredoxin family. DsbA subfamily.</text>
</comment>
<evidence type="ECO:0000256" key="1">
    <source>
        <dbReference type="ARBA" id="ARBA00005791"/>
    </source>
</evidence>
<keyword evidence="5" id="KW-0676">Redox-active center</keyword>
<keyword evidence="3" id="KW-0560">Oxidoreductase</keyword>
<dbReference type="PANTHER" id="PTHR13887">
    <property type="entry name" value="GLUTATHIONE S-TRANSFERASE KAPPA"/>
    <property type="match status" value="1"/>
</dbReference>
<protein>
    <submittedName>
        <fullName evidence="7">Protein-disulfide isomerase</fullName>
    </submittedName>
</protein>
<dbReference type="SUPFAM" id="SSF52833">
    <property type="entry name" value="Thioredoxin-like"/>
    <property type="match status" value="1"/>
</dbReference>
<feature type="domain" description="Thioredoxin-like fold" evidence="6">
    <location>
        <begin position="64"/>
        <end position="230"/>
    </location>
</feature>
<reference evidence="7 8" key="1">
    <citation type="submission" date="2019-06" db="EMBL/GenBank/DDBJ databases">
        <title>Sequencing the genomes of 1000 actinobacteria strains.</title>
        <authorList>
            <person name="Klenk H.-P."/>
        </authorList>
    </citation>
    <scope>NUCLEOTIDE SEQUENCE [LARGE SCALE GENOMIC DNA]</scope>
    <source>
        <strain evidence="7 8">DSM 18031</strain>
    </source>
</reference>
<evidence type="ECO:0000256" key="4">
    <source>
        <dbReference type="ARBA" id="ARBA00023157"/>
    </source>
</evidence>
<evidence type="ECO:0000313" key="7">
    <source>
        <dbReference type="EMBL" id="TQM61567.1"/>
    </source>
</evidence>
<dbReference type="InterPro" id="IPR036249">
    <property type="entry name" value="Thioredoxin-like_sf"/>
</dbReference>
<proteinExistence type="inferred from homology"/>
<keyword evidence="7" id="KW-0413">Isomerase</keyword>
<evidence type="ECO:0000256" key="5">
    <source>
        <dbReference type="ARBA" id="ARBA00023284"/>
    </source>
</evidence>
<evidence type="ECO:0000256" key="2">
    <source>
        <dbReference type="ARBA" id="ARBA00022729"/>
    </source>
</evidence>
<dbReference type="AlphaFoldDB" id="A0A543HT83"/>
<gene>
    <name evidence="7" type="ORF">FB466_2525</name>
</gene>
<dbReference type="GO" id="GO:0016853">
    <property type="term" value="F:isomerase activity"/>
    <property type="evidence" value="ECO:0007669"/>
    <property type="project" value="UniProtKB-KW"/>
</dbReference>
<dbReference type="InterPro" id="IPR012336">
    <property type="entry name" value="Thioredoxin-like_fold"/>
</dbReference>
<comment type="caution">
    <text evidence="7">The sequence shown here is derived from an EMBL/GenBank/DDBJ whole genome shotgun (WGS) entry which is preliminary data.</text>
</comment>
<dbReference type="RefSeq" id="WP_170206121.1">
    <property type="nucleotide sequence ID" value="NZ_BAAAYS010000006.1"/>
</dbReference>
<dbReference type="EMBL" id="VFPN01000003">
    <property type="protein sequence ID" value="TQM61567.1"/>
    <property type="molecule type" value="Genomic_DNA"/>
</dbReference>
<organism evidence="7 8">
    <name type="scientific">Klugiella xanthotipulae</name>
    <dbReference type="NCBI Taxonomy" id="244735"/>
    <lineage>
        <taxon>Bacteria</taxon>
        <taxon>Bacillati</taxon>
        <taxon>Actinomycetota</taxon>
        <taxon>Actinomycetes</taxon>
        <taxon>Micrococcales</taxon>
        <taxon>Microbacteriaceae</taxon>
        <taxon>Klugiella</taxon>
    </lineage>
</organism>
<evidence type="ECO:0000259" key="6">
    <source>
        <dbReference type="Pfam" id="PF13462"/>
    </source>
</evidence>
<dbReference type="Pfam" id="PF13462">
    <property type="entry name" value="Thioredoxin_4"/>
    <property type="match status" value="1"/>
</dbReference>
<evidence type="ECO:0000313" key="8">
    <source>
        <dbReference type="Proteomes" id="UP000318331"/>
    </source>
</evidence>
<keyword evidence="8" id="KW-1185">Reference proteome</keyword>